<gene>
    <name evidence="3" type="ORF">DXX93_15235</name>
</gene>
<evidence type="ECO:0000256" key="1">
    <source>
        <dbReference type="SAM" id="MobiDB-lite"/>
    </source>
</evidence>
<feature type="transmembrane region" description="Helical" evidence="2">
    <location>
        <begin position="115"/>
        <end position="132"/>
    </location>
</feature>
<name>A0A3E0TTB2_9GAMM</name>
<dbReference type="AlphaFoldDB" id="A0A3E0TTB2"/>
<evidence type="ECO:0000313" key="4">
    <source>
        <dbReference type="Proteomes" id="UP000256478"/>
    </source>
</evidence>
<sequence length="319" mass="36400">MDKTNLNQNSEKQSSNPLNTEHLTTDLRPPKKPPEKAFGKYFRKVKVDYNNVLGYRATTLNIDGRYVSMMMMGSLKDSDHWANGAMAMTFFGIIVFMQITALVKFGELGPYLTQPYTWVTQLLLLLYAALQFKKSKKKQAQAVVCDRKTGNVHFPAFGKNPELVIPFDQVELYVGSVGYSLGSGMAADCVVPKMYPNAAKWDFQYAVLISDNYDQACNFWTLLTEFMDKNKPIPYGFLNSVQLYLDRDEAAIWPDNDVRNSYPLDPEIKDNYRYVYHTDFEGTVDYPIEEVAEVVAPFSDDPELLAKNVERAHQLNLIL</sequence>
<feature type="compositionally biased region" description="Basic and acidic residues" evidence="1">
    <location>
        <begin position="23"/>
        <end position="34"/>
    </location>
</feature>
<accession>A0A3E0TTB2</accession>
<organism evidence="3 4">
    <name type="scientific">Thalassotalea euphylliae</name>
    <dbReference type="NCBI Taxonomy" id="1655234"/>
    <lineage>
        <taxon>Bacteria</taxon>
        <taxon>Pseudomonadati</taxon>
        <taxon>Pseudomonadota</taxon>
        <taxon>Gammaproteobacteria</taxon>
        <taxon>Alteromonadales</taxon>
        <taxon>Colwelliaceae</taxon>
        <taxon>Thalassotalea</taxon>
    </lineage>
</organism>
<reference evidence="3 4" key="1">
    <citation type="submission" date="2018-08" db="EMBL/GenBank/DDBJ databases">
        <title>Thalassotalea euphylliae genome.</title>
        <authorList>
            <person name="Summers S."/>
            <person name="Rice S.A."/>
            <person name="Freckelton M.L."/>
            <person name="Nedved B.T."/>
            <person name="Hadfield M.G."/>
        </authorList>
    </citation>
    <scope>NUCLEOTIDE SEQUENCE [LARGE SCALE GENOMIC DNA]</scope>
    <source>
        <strain evidence="3 4">H1</strain>
    </source>
</reference>
<dbReference type="OrthoDB" id="6297688at2"/>
<protein>
    <submittedName>
        <fullName evidence="3">Uncharacterized protein</fullName>
    </submittedName>
</protein>
<evidence type="ECO:0000313" key="3">
    <source>
        <dbReference type="EMBL" id="REL27778.1"/>
    </source>
</evidence>
<dbReference type="RefSeq" id="WP_116008845.1">
    <property type="nucleotide sequence ID" value="NZ_QUOU01000001.1"/>
</dbReference>
<keyword evidence="2" id="KW-1133">Transmembrane helix</keyword>
<evidence type="ECO:0000256" key="2">
    <source>
        <dbReference type="SAM" id="Phobius"/>
    </source>
</evidence>
<proteinExistence type="predicted"/>
<comment type="caution">
    <text evidence="3">The sequence shown here is derived from an EMBL/GenBank/DDBJ whole genome shotgun (WGS) entry which is preliminary data.</text>
</comment>
<feature type="region of interest" description="Disordered" evidence="1">
    <location>
        <begin position="1"/>
        <end position="34"/>
    </location>
</feature>
<feature type="compositionally biased region" description="Polar residues" evidence="1">
    <location>
        <begin position="1"/>
        <end position="22"/>
    </location>
</feature>
<feature type="transmembrane region" description="Helical" evidence="2">
    <location>
        <begin position="81"/>
        <end position="103"/>
    </location>
</feature>
<keyword evidence="2" id="KW-0472">Membrane</keyword>
<dbReference type="Proteomes" id="UP000256478">
    <property type="component" value="Unassembled WGS sequence"/>
</dbReference>
<keyword evidence="2" id="KW-0812">Transmembrane</keyword>
<dbReference type="EMBL" id="QUOU01000001">
    <property type="protein sequence ID" value="REL27778.1"/>
    <property type="molecule type" value="Genomic_DNA"/>
</dbReference>